<evidence type="ECO:0000313" key="4">
    <source>
        <dbReference type="EMBL" id="PZR09381.1"/>
    </source>
</evidence>
<evidence type="ECO:0000256" key="1">
    <source>
        <dbReference type="ARBA" id="ARBA00022723"/>
    </source>
</evidence>
<dbReference type="Pfam" id="PF00702">
    <property type="entry name" value="Hydrolase"/>
    <property type="match status" value="1"/>
</dbReference>
<dbReference type="SFLD" id="SFLDS00003">
    <property type="entry name" value="Haloacid_Dehalogenase"/>
    <property type="match status" value="1"/>
</dbReference>
<proteinExistence type="predicted"/>
<dbReference type="GO" id="GO:0016791">
    <property type="term" value="F:phosphatase activity"/>
    <property type="evidence" value="ECO:0007669"/>
    <property type="project" value="TreeGrafter"/>
</dbReference>
<evidence type="ECO:0000256" key="2">
    <source>
        <dbReference type="ARBA" id="ARBA00022801"/>
    </source>
</evidence>
<dbReference type="Proteomes" id="UP000249061">
    <property type="component" value="Unassembled WGS sequence"/>
</dbReference>
<protein>
    <submittedName>
        <fullName evidence="4">HAD family hydrolase</fullName>
    </submittedName>
</protein>
<dbReference type="EMBL" id="QFQP01000021">
    <property type="protein sequence ID" value="PZR09381.1"/>
    <property type="molecule type" value="Genomic_DNA"/>
</dbReference>
<dbReference type="InterPro" id="IPR036412">
    <property type="entry name" value="HAD-like_sf"/>
</dbReference>
<accession>A0A2W5VGE6</accession>
<evidence type="ECO:0000256" key="3">
    <source>
        <dbReference type="ARBA" id="ARBA00022842"/>
    </source>
</evidence>
<name>A0A2W5VGE6_9BACT</name>
<keyword evidence="2 4" id="KW-0378">Hydrolase</keyword>
<dbReference type="SUPFAM" id="SSF56784">
    <property type="entry name" value="HAD-like"/>
    <property type="match status" value="1"/>
</dbReference>
<sequence>MSIRLVVTDMDNTLYSWIDYIVPSVEAMVDAVVRATGFPRIQVVQALKEVYARYESNEYPFALQESAIFKAFPEFGSFDKLIIEPARTAFAYARKKYLVPYKEVVDTLAALKERKVIVVALTDAPMNPAQARVKALGLDSYLSAIYTMPGFQFPRGQDGSPLVAAEIIHKHEARAYEAKCQAIELPREWEKPNPAGLKKILSTYGLSPKEVLVVGDSLKKDIAVAQAVGCHDAWAEYGTYVSTEYRERLDIVSSPAITRRHAAHVLEGGTQPVRASRSLSSYGQILGLVDTL</sequence>
<dbReference type="PANTHER" id="PTHR46470:SF2">
    <property type="entry name" value="GLYCERALDEHYDE 3-PHOSPHATE PHOSPHATASE"/>
    <property type="match status" value="1"/>
</dbReference>
<evidence type="ECO:0000313" key="5">
    <source>
        <dbReference type="Proteomes" id="UP000249061"/>
    </source>
</evidence>
<dbReference type="SFLD" id="SFLDG01129">
    <property type="entry name" value="C1.5:_HAD__Beta-PGM__Phosphata"/>
    <property type="match status" value="1"/>
</dbReference>
<reference evidence="4 5" key="1">
    <citation type="submission" date="2017-08" db="EMBL/GenBank/DDBJ databases">
        <title>Infants hospitalized years apart are colonized by the same room-sourced microbial strains.</title>
        <authorList>
            <person name="Brooks B."/>
            <person name="Olm M.R."/>
            <person name="Firek B.A."/>
            <person name="Baker R."/>
            <person name="Thomas B.C."/>
            <person name="Morowitz M.J."/>
            <person name="Banfield J.F."/>
        </authorList>
    </citation>
    <scope>NUCLEOTIDE SEQUENCE [LARGE SCALE GENOMIC DNA]</scope>
    <source>
        <strain evidence="4">S2_003_000_R2_14</strain>
    </source>
</reference>
<dbReference type="PANTHER" id="PTHR46470">
    <property type="entry name" value="N-ACYLNEURAMINATE-9-PHOSPHATASE"/>
    <property type="match status" value="1"/>
</dbReference>
<dbReference type="GO" id="GO:0046872">
    <property type="term" value="F:metal ion binding"/>
    <property type="evidence" value="ECO:0007669"/>
    <property type="project" value="UniProtKB-KW"/>
</dbReference>
<dbReference type="InterPro" id="IPR051400">
    <property type="entry name" value="HAD-like_hydrolase"/>
</dbReference>
<keyword evidence="1" id="KW-0479">Metal-binding</keyword>
<dbReference type="AlphaFoldDB" id="A0A2W5VGE6"/>
<keyword evidence="3" id="KW-0460">Magnesium</keyword>
<comment type="caution">
    <text evidence="4">The sequence shown here is derived from an EMBL/GenBank/DDBJ whole genome shotgun (WGS) entry which is preliminary data.</text>
</comment>
<gene>
    <name evidence="4" type="ORF">DI536_22640</name>
</gene>
<dbReference type="Pfam" id="PF13242">
    <property type="entry name" value="Hydrolase_like"/>
    <property type="match status" value="1"/>
</dbReference>
<dbReference type="InterPro" id="IPR023214">
    <property type="entry name" value="HAD_sf"/>
</dbReference>
<dbReference type="Gene3D" id="3.40.50.1000">
    <property type="entry name" value="HAD superfamily/HAD-like"/>
    <property type="match status" value="2"/>
</dbReference>
<organism evidence="4 5">
    <name type="scientific">Archangium gephyra</name>
    <dbReference type="NCBI Taxonomy" id="48"/>
    <lineage>
        <taxon>Bacteria</taxon>
        <taxon>Pseudomonadati</taxon>
        <taxon>Myxococcota</taxon>
        <taxon>Myxococcia</taxon>
        <taxon>Myxococcales</taxon>
        <taxon>Cystobacterineae</taxon>
        <taxon>Archangiaceae</taxon>
        <taxon>Archangium</taxon>
    </lineage>
</organism>
<dbReference type="Gene3D" id="1.10.150.520">
    <property type="match status" value="1"/>
</dbReference>